<keyword evidence="2" id="KW-0732">Signal</keyword>
<evidence type="ECO:0000313" key="4">
    <source>
        <dbReference type="Proteomes" id="UP001516662"/>
    </source>
</evidence>
<evidence type="ECO:0000313" key="3">
    <source>
        <dbReference type="EMBL" id="MBE4909960.1"/>
    </source>
</evidence>
<evidence type="ECO:0000256" key="2">
    <source>
        <dbReference type="SAM" id="SignalP"/>
    </source>
</evidence>
<organism evidence="3 4">
    <name type="scientific">Litchfieldia luteola</name>
    <dbReference type="NCBI Taxonomy" id="682179"/>
    <lineage>
        <taxon>Bacteria</taxon>
        <taxon>Bacillati</taxon>
        <taxon>Bacillota</taxon>
        <taxon>Bacilli</taxon>
        <taxon>Bacillales</taxon>
        <taxon>Bacillaceae</taxon>
        <taxon>Litchfieldia</taxon>
    </lineage>
</organism>
<feature type="chain" id="PRO_5046776347" description="Lipoprotein" evidence="2">
    <location>
        <begin position="25"/>
        <end position="128"/>
    </location>
</feature>
<dbReference type="EMBL" id="JADCLJ010000024">
    <property type="protein sequence ID" value="MBE4909960.1"/>
    <property type="molecule type" value="Genomic_DNA"/>
</dbReference>
<feature type="compositionally biased region" description="Gly residues" evidence="1">
    <location>
        <begin position="113"/>
        <end position="128"/>
    </location>
</feature>
<comment type="caution">
    <text evidence="3">The sequence shown here is derived from an EMBL/GenBank/DDBJ whole genome shotgun (WGS) entry which is preliminary data.</text>
</comment>
<dbReference type="RefSeq" id="WP_193539088.1">
    <property type="nucleotide sequence ID" value="NZ_JADCLJ010000024.1"/>
</dbReference>
<proteinExistence type="predicted"/>
<feature type="signal peptide" evidence="2">
    <location>
        <begin position="1"/>
        <end position="24"/>
    </location>
</feature>
<dbReference type="PROSITE" id="PS51257">
    <property type="entry name" value="PROKAR_LIPOPROTEIN"/>
    <property type="match status" value="1"/>
</dbReference>
<dbReference type="Proteomes" id="UP001516662">
    <property type="component" value="Unassembled WGS sequence"/>
</dbReference>
<accession>A0ABR9QN77</accession>
<reference evidence="3 4" key="1">
    <citation type="submission" date="2020-10" db="EMBL/GenBank/DDBJ databases">
        <title>Bacillus sp. HD4P25, an endophyte from a halophyte.</title>
        <authorList>
            <person name="Sun J.-Q."/>
        </authorList>
    </citation>
    <scope>NUCLEOTIDE SEQUENCE [LARGE SCALE GENOMIC DNA]</scope>
    <source>
        <strain evidence="3 4">YIM 93174</strain>
    </source>
</reference>
<name>A0ABR9QN77_9BACI</name>
<feature type="region of interest" description="Disordered" evidence="1">
    <location>
        <begin position="54"/>
        <end position="128"/>
    </location>
</feature>
<evidence type="ECO:0000256" key="1">
    <source>
        <dbReference type="SAM" id="MobiDB-lite"/>
    </source>
</evidence>
<evidence type="ECO:0008006" key="5">
    <source>
        <dbReference type="Google" id="ProtNLM"/>
    </source>
</evidence>
<keyword evidence="4" id="KW-1185">Reference proteome</keyword>
<sequence>MRKSLVSLSAAALMVVGLTGCGMNDNNVDTFNNDRDARILDRGYHDNNDLNYRRGDTIDNEGPITEMMDDDNGRGILNNNNDNDLDILDNDDNNRNRNMLGGNDNDRNPRGTRPGGNNAGGTGTGGTR</sequence>
<gene>
    <name evidence="3" type="ORF">IMZ08_18140</name>
</gene>
<protein>
    <recommendedName>
        <fullName evidence="5">Lipoprotein</fullName>
    </recommendedName>
</protein>